<gene>
    <name evidence="2" type="ORF">H8698_02755</name>
</gene>
<evidence type="ECO:0000313" key="2">
    <source>
        <dbReference type="EMBL" id="MBC8539895.1"/>
    </source>
</evidence>
<dbReference type="Proteomes" id="UP000611762">
    <property type="component" value="Unassembled WGS sequence"/>
</dbReference>
<reference evidence="2" key="1">
    <citation type="submission" date="2020-08" db="EMBL/GenBank/DDBJ databases">
        <title>Genome public.</title>
        <authorList>
            <person name="Liu C."/>
            <person name="Sun Q."/>
        </authorList>
    </citation>
    <scope>NUCLEOTIDE SEQUENCE</scope>
    <source>
        <strain evidence="2">H8</strain>
    </source>
</reference>
<comment type="caution">
    <text evidence="2">The sequence shown here is derived from an EMBL/GenBank/DDBJ whole genome shotgun (WGS) entry which is preliminary data.</text>
</comment>
<dbReference type="Pfam" id="PF13088">
    <property type="entry name" value="BNR_2"/>
    <property type="match status" value="1"/>
</dbReference>
<dbReference type="InterPro" id="IPR011040">
    <property type="entry name" value="Sialidase"/>
</dbReference>
<organism evidence="2 3">
    <name type="scientific">Congzhengia minquanensis</name>
    <dbReference type="NCBI Taxonomy" id="2763657"/>
    <lineage>
        <taxon>Bacteria</taxon>
        <taxon>Bacillati</taxon>
        <taxon>Bacillota</taxon>
        <taxon>Clostridia</taxon>
        <taxon>Eubacteriales</taxon>
        <taxon>Oscillospiraceae</taxon>
        <taxon>Congzhengia</taxon>
    </lineage>
</organism>
<dbReference type="SUPFAM" id="SSF50939">
    <property type="entry name" value="Sialidases"/>
    <property type="match status" value="1"/>
</dbReference>
<dbReference type="PANTHER" id="PTHR43752">
    <property type="entry name" value="BNR/ASP-BOX REPEAT FAMILY PROTEIN"/>
    <property type="match status" value="1"/>
</dbReference>
<dbReference type="PANTHER" id="PTHR43752:SF2">
    <property type="entry name" value="BNR_ASP-BOX REPEAT FAMILY PROTEIN"/>
    <property type="match status" value="1"/>
</dbReference>
<feature type="domain" description="Sialidase" evidence="1">
    <location>
        <begin position="46"/>
        <end position="323"/>
    </location>
</feature>
<evidence type="ECO:0000313" key="3">
    <source>
        <dbReference type="Proteomes" id="UP000611762"/>
    </source>
</evidence>
<keyword evidence="3" id="KW-1185">Reference proteome</keyword>
<evidence type="ECO:0000259" key="1">
    <source>
        <dbReference type="Pfam" id="PF13088"/>
    </source>
</evidence>
<dbReference type="InterPro" id="IPR036278">
    <property type="entry name" value="Sialidase_sf"/>
</dbReference>
<dbReference type="CDD" id="cd15482">
    <property type="entry name" value="Sialidase_non-viral"/>
    <property type="match status" value="1"/>
</dbReference>
<dbReference type="Gene3D" id="2.120.10.10">
    <property type="match status" value="1"/>
</dbReference>
<proteinExistence type="predicted"/>
<dbReference type="AlphaFoldDB" id="A0A926DML3"/>
<name>A0A926DML3_9FIRM</name>
<dbReference type="EMBL" id="JACRSU010000001">
    <property type="protein sequence ID" value="MBC8539895.1"/>
    <property type="molecule type" value="Genomic_DNA"/>
</dbReference>
<sequence>MKKIGREVLFLTAGEGNPRNGEGAFIRLSDGRILYAFTEYTGDNWEDHCSASIAGIFSGDEGETWHGRKVLLKADAGASNYMSVSLQRMDNGDIGLFYLRKDKETGTCKLYLSRSCDEADTWGSPVSCMEEDGYFVVNNDRVVRLRNGRFLVPAAQHAILKKWERFGKGELNFFASDDDGRTWSRLLDKNIHIPAEEKSTTGLQEPGVFQLENGDIWCWLRTGFGCQYECFSKNNGADWSVPAPSEFFTSPASPMQVKQVGELVVSVFNPIPNYTTRDETNTWGRTPLVCAVSRDGGKSFSNLFYLEDDPKNGYCYPAIFEGTGYFLVAYYHSNNSGVCLNSTKIKKVLFKELA</sequence>
<dbReference type="RefSeq" id="WP_249311081.1">
    <property type="nucleotide sequence ID" value="NZ_JACRSU010000001.1"/>
</dbReference>
<protein>
    <submittedName>
        <fullName evidence="2">Exo-alpha-sialidase</fullName>
    </submittedName>
</protein>
<accession>A0A926DML3</accession>